<feature type="compositionally biased region" description="Pro residues" evidence="1">
    <location>
        <begin position="187"/>
        <end position="198"/>
    </location>
</feature>
<feature type="compositionally biased region" description="Acidic residues" evidence="1">
    <location>
        <begin position="465"/>
        <end position="484"/>
    </location>
</feature>
<feature type="compositionally biased region" description="Acidic residues" evidence="1">
    <location>
        <begin position="504"/>
        <end position="521"/>
    </location>
</feature>
<reference evidence="2" key="1">
    <citation type="journal article" date="2022" name="bioRxiv">
        <title>Genomics of Preaxostyla Flagellates Illuminates Evolutionary Transitions and the Path Towards Mitochondrial Loss.</title>
        <authorList>
            <person name="Novak L.V.F."/>
            <person name="Treitli S.C."/>
            <person name="Pyrih J."/>
            <person name="Halakuc P."/>
            <person name="Pipaliya S.V."/>
            <person name="Vacek V."/>
            <person name="Brzon O."/>
            <person name="Soukal P."/>
            <person name="Eme L."/>
            <person name="Dacks J.B."/>
            <person name="Karnkowska A."/>
            <person name="Elias M."/>
            <person name="Hampl V."/>
        </authorList>
    </citation>
    <scope>NUCLEOTIDE SEQUENCE</scope>
    <source>
        <strain evidence="2">RCP-MX</strain>
    </source>
</reference>
<keyword evidence="3" id="KW-1185">Reference proteome</keyword>
<sequence length="780" mass="85490">MTSTFSSKQRFLENSSSILRSRLKAKEKKFFSDSEMDRLVQEESNAFEAYSIPLRGDSDTQFQPIYAGQGKPSQELTEAIIQEYAVRFLEKLQVPPTPEAIAQVVHKMRARIGDQNLRVMHRSKGFVEDAIQVIPSQPQCAYKEPATSHHLYSMICNIIAQEDDQEAQESAGVEPTVPGAGRRGSAAPPPGPRRPVGPRPQLGMYSYVRHGASDTSDGLRRLLQTMRSQRTVTRPASQHRAASSIGPGGAGGGLTAALLQIPVPVVEFDFVKGHFVFPYCTTEARRMFADLAKAREAYNRVSALYELLRLMVRVPAPTKEQVTFLQKAYVDCFPFSITHHRLSNGDIREARAELMSPNFSLSTLRLDSPLIKFEFLVCHPKNPDILVRLAAQFIYGAILRPYVVRRLTRVRRRLNRLQNATTRGLRTISERLGGGADVTRTGAEQGLLEVEEDPSSHSDPLADATTDDDEDDQAADTDLLDPGDVDGAGAGDGSGGDSHQGGEDGWDQDVVPEEPTGDGDDGVSTQTPLASTLRTAAGAGGGGGLADSPSLAKLLQGYGIQPSDRASTAHSHAPSRVTSLQDRSTLPTAVSSALNTTAREQGLPQILSIIPAHLQFERASYRFRDFFCRSIDIRHGCSPQITYTRLKLKVVHIQFESGFGFQNFLCSIGARACQDRLANEAAASLVQPEDAVTVDRMRMVYVRLLEVFRAVQMELVSDQEAASVFHLPFLLLGLRVLVDRILCDSCTALALGVCRVQSRDPAEFDRPEVCCRCGPIDGRE</sequence>
<name>A0ABQ8UAS0_9EUKA</name>
<gene>
    <name evidence="2" type="ORF">PAPYR_8366</name>
</gene>
<feature type="region of interest" description="Disordered" evidence="1">
    <location>
        <begin position="449"/>
        <end position="527"/>
    </location>
</feature>
<evidence type="ECO:0000313" key="3">
    <source>
        <dbReference type="Proteomes" id="UP001141327"/>
    </source>
</evidence>
<feature type="compositionally biased region" description="Polar residues" evidence="1">
    <location>
        <begin position="564"/>
        <end position="586"/>
    </location>
</feature>
<feature type="compositionally biased region" description="Gly residues" evidence="1">
    <location>
        <begin position="486"/>
        <end position="499"/>
    </location>
</feature>
<dbReference type="Proteomes" id="UP001141327">
    <property type="component" value="Unassembled WGS sequence"/>
</dbReference>
<evidence type="ECO:0000313" key="2">
    <source>
        <dbReference type="EMBL" id="KAJ4456401.1"/>
    </source>
</evidence>
<comment type="caution">
    <text evidence="2">The sequence shown here is derived from an EMBL/GenBank/DDBJ whole genome shotgun (WGS) entry which is preliminary data.</text>
</comment>
<protein>
    <submittedName>
        <fullName evidence="2">Uncharacterized protein</fullName>
    </submittedName>
</protein>
<evidence type="ECO:0000256" key="1">
    <source>
        <dbReference type="SAM" id="MobiDB-lite"/>
    </source>
</evidence>
<organism evidence="2 3">
    <name type="scientific">Paratrimastix pyriformis</name>
    <dbReference type="NCBI Taxonomy" id="342808"/>
    <lineage>
        <taxon>Eukaryota</taxon>
        <taxon>Metamonada</taxon>
        <taxon>Preaxostyla</taxon>
        <taxon>Paratrimastigidae</taxon>
        <taxon>Paratrimastix</taxon>
    </lineage>
</organism>
<proteinExistence type="predicted"/>
<feature type="region of interest" description="Disordered" evidence="1">
    <location>
        <begin position="562"/>
        <end position="586"/>
    </location>
</feature>
<accession>A0ABQ8UAS0</accession>
<dbReference type="EMBL" id="JAPMOS010000071">
    <property type="protein sequence ID" value="KAJ4456401.1"/>
    <property type="molecule type" value="Genomic_DNA"/>
</dbReference>
<feature type="region of interest" description="Disordered" evidence="1">
    <location>
        <begin position="163"/>
        <end position="204"/>
    </location>
</feature>